<dbReference type="AlphaFoldDB" id="A0A6M3IU46"/>
<name>A0A6M3IU46_9ZZZZ</name>
<reference evidence="1" key="1">
    <citation type="submission" date="2020-03" db="EMBL/GenBank/DDBJ databases">
        <title>The deep terrestrial virosphere.</title>
        <authorList>
            <person name="Holmfeldt K."/>
            <person name="Nilsson E."/>
            <person name="Simone D."/>
            <person name="Lopez-Fernandez M."/>
            <person name="Wu X."/>
            <person name="de Brujin I."/>
            <person name="Lundin D."/>
            <person name="Andersson A."/>
            <person name="Bertilsson S."/>
            <person name="Dopson M."/>
        </authorList>
    </citation>
    <scope>NUCLEOTIDE SEQUENCE</scope>
    <source>
        <strain evidence="1">MM415B00971</strain>
    </source>
</reference>
<proteinExistence type="predicted"/>
<accession>A0A6M3IU46</accession>
<dbReference type="EMBL" id="MT141435">
    <property type="protein sequence ID" value="QJA61269.1"/>
    <property type="molecule type" value="Genomic_DNA"/>
</dbReference>
<organism evidence="1">
    <name type="scientific">viral metagenome</name>
    <dbReference type="NCBI Taxonomy" id="1070528"/>
    <lineage>
        <taxon>unclassified sequences</taxon>
        <taxon>metagenomes</taxon>
        <taxon>organismal metagenomes</taxon>
    </lineage>
</organism>
<sequence>MRSQQSASADCAAERERKMNKNFDPEYEIDYDGACPKCGHSPTHSRPCLNFCEDGWFDCADEDPINYAPGEEDEICTECWGTGIEIWCPKCGLNVQQYNYAKEMSQPGNSPDSASLHG</sequence>
<gene>
    <name evidence="1" type="ORF">MM415B00971_0028</name>
</gene>
<evidence type="ECO:0000313" key="1">
    <source>
        <dbReference type="EMBL" id="QJA61269.1"/>
    </source>
</evidence>
<protein>
    <submittedName>
        <fullName evidence="1">Uncharacterized protein</fullName>
    </submittedName>
</protein>